<dbReference type="PANTHER" id="PTHR10052">
    <property type="entry name" value="60S RIBOSOMAL PROTEIN L18A"/>
    <property type="match status" value="1"/>
</dbReference>
<name>A0A5E4EIQ1_PRUDU</name>
<dbReference type="GO" id="GO:0006412">
    <property type="term" value="P:translation"/>
    <property type="evidence" value="ECO:0007669"/>
    <property type="project" value="InterPro"/>
</dbReference>
<sequence>MLTDFEGATRRSEVGFRIWTSKEFHQYQVVGRKLPTASDEHPKTYRMKLWATNEVFPEEAEEGQEEQWLMSNVVNVVLQWGSGSSSTLLLAKSNLLPKASPFTPKACEGGCAIGIPSKCPVELETAWIVHRALKSLDCASNTEVVVALEHQGVCK</sequence>
<gene>
    <name evidence="1" type="ORF">ALMOND_2B025032</name>
</gene>
<dbReference type="Proteomes" id="UP000327085">
    <property type="component" value="Chromosome 1"/>
</dbReference>
<accession>A0A5E4EIQ1</accession>
<dbReference type="Gene3D" id="3.10.20.10">
    <property type="match status" value="1"/>
</dbReference>
<reference evidence="2" key="1">
    <citation type="journal article" date="2020" name="Plant J.">
        <title>Transposons played a major role in the diversification between the closely related almond and peach genomes: results from the almond genome sequence.</title>
        <authorList>
            <person name="Alioto T."/>
            <person name="Alexiou K.G."/>
            <person name="Bardil A."/>
            <person name="Barteri F."/>
            <person name="Castanera R."/>
            <person name="Cruz F."/>
            <person name="Dhingra A."/>
            <person name="Duval H."/>
            <person name="Fernandez I Marti A."/>
            <person name="Frias L."/>
            <person name="Galan B."/>
            <person name="Garcia J.L."/>
            <person name="Howad W."/>
            <person name="Gomez-Garrido J."/>
            <person name="Gut M."/>
            <person name="Julca I."/>
            <person name="Morata J."/>
            <person name="Puigdomenech P."/>
            <person name="Ribeca P."/>
            <person name="Rubio Cabetas M.J."/>
            <person name="Vlasova A."/>
            <person name="Wirthensohn M."/>
            <person name="Garcia-Mas J."/>
            <person name="Gabaldon T."/>
            <person name="Casacuberta J.M."/>
            <person name="Arus P."/>
        </authorList>
    </citation>
    <scope>NUCLEOTIDE SEQUENCE [LARGE SCALE GENOMIC DNA]</scope>
    <source>
        <strain evidence="2">cv. Texas</strain>
    </source>
</reference>
<proteinExistence type="predicted"/>
<dbReference type="GO" id="GO:0005840">
    <property type="term" value="C:ribosome"/>
    <property type="evidence" value="ECO:0007669"/>
    <property type="project" value="InterPro"/>
</dbReference>
<dbReference type="InterPro" id="IPR021138">
    <property type="entry name" value="Ribosomal_eL20_eukaryotes"/>
</dbReference>
<dbReference type="InParanoid" id="A0A5E4EIQ1"/>
<dbReference type="AlphaFoldDB" id="A0A5E4EIQ1"/>
<dbReference type="GO" id="GO:0003735">
    <property type="term" value="F:structural constituent of ribosome"/>
    <property type="evidence" value="ECO:0007669"/>
    <property type="project" value="InterPro"/>
</dbReference>
<organism evidence="1 2">
    <name type="scientific">Prunus dulcis</name>
    <name type="common">Almond</name>
    <name type="synonym">Amygdalus dulcis</name>
    <dbReference type="NCBI Taxonomy" id="3755"/>
    <lineage>
        <taxon>Eukaryota</taxon>
        <taxon>Viridiplantae</taxon>
        <taxon>Streptophyta</taxon>
        <taxon>Embryophyta</taxon>
        <taxon>Tracheophyta</taxon>
        <taxon>Spermatophyta</taxon>
        <taxon>Magnoliopsida</taxon>
        <taxon>eudicotyledons</taxon>
        <taxon>Gunneridae</taxon>
        <taxon>Pentapetalae</taxon>
        <taxon>rosids</taxon>
        <taxon>fabids</taxon>
        <taxon>Rosales</taxon>
        <taxon>Rosaceae</taxon>
        <taxon>Amygdaloideae</taxon>
        <taxon>Amygdaleae</taxon>
        <taxon>Prunus</taxon>
    </lineage>
</organism>
<evidence type="ECO:0000313" key="1">
    <source>
        <dbReference type="EMBL" id="VVA13738.1"/>
    </source>
</evidence>
<dbReference type="Gramene" id="VVA13738">
    <property type="protein sequence ID" value="VVA13738"/>
    <property type="gene ID" value="Prudul26B025032"/>
</dbReference>
<evidence type="ECO:0000313" key="2">
    <source>
        <dbReference type="Proteomes" id="UP000327085"/>
    </source>
</evidence>
<protein>
    <submittedName>
        <fullName evidence="1">PREDICTED: 60S ribosomal</fullName>
    </submittedName>
</protein>
<dbReference type="EMBL" id="CABIKO010000008">
    <property type="protein sequence ID" value="VVA13738.1"/>
    <property type="molecule type" value="Genomic_DNA"/>
</dbReference>